<proteinExistence type="predicted"/>
<reference evidence="2" key="1">
    <citation type="journal article" date="2019" name="Int. J. Syst. Evol. Microbiol.">
        <title>The Global Catalogue of Microorganisms (GCM) 10K type strain sequencing project: providing services to taxonomists for standard genome sequencing and annotation.</title>
        <authorList>
            <consortium name="The Broad Institute Genomics Platform"/>
            <consortium name="The Broad Institute Genome Sequencing Center for Infectious Disease"/>
            <person name="Wu L."/>
            <person name="Ma J."/>
        </authorList>
    </citation>
    <scope>NUCLEOTIDE SEQUENCE [LARGE SCALE GENOMIC DNA]</scope>
    <source>
        <strain evidence="2">KACC 11299</strain>
    </source>
</reference>
<protein>
    <submittedName>
        <fullName evidence="1">Uncharacterized protein</fullName>
    </submittedName>
</protein>
<name>A0ABW0TVW5_9BACL</name>
<comment type="caution">
    <text evidence="1">The sequence shown here is derived from an EMBL/GenBank/DDBJ whole genome shotgun (WGS) entry which is preliminary data.</text>
</comment>
<accession>A0ABW0TVW5</accession>
<evidence type="ECO:0000313" key="2">
    <source>
        <dbReference type="Proteomes" id="UP001596071"/>
    </source>
</evidence>
<organism evidence="1 2">
    <name type="scientific">Sporosarcina koreensis</name>
    <dbReference type="NCBI Taxonomy" id="334735"/>
    <lineage>
        <taxon>Bacteria</taxon>
        <taxon>Bacillati</taxon>
        <taxon>Bacillota</taxon>
        <taxon>Bacilli</taxon>
        <taxon>Bacillales</taxon>
        <taxon>Caryophanaceae</taxon>
        <taxon>Sporosarcina</taxon>
    </lineage>
</organism>
<evidence type="ECO:0000313" key="1">
    <source>
        <dbReference type="EMBL" id="MFC5603170.1"/>
    </source>
</evidence>
<gene>
    <name evidence="1" type="ORF">ACFPTP_08030</name>
</gene>
<keyword evidence="2" id="KW-1185">Reference proteome</keyword>
<dbReference type="Proteomes" id="UP001596071">
    <property type="component" value="Unassembled WGS sequence"/>
</dbReference>
<dbReference type="RefSeq" id="WP_381443480.1">
    <property type="nucleotide sequence ID" value="NZ_JBHSNP010000011.1"/>
</dbReference>
<dbReference type="EMBL" id="JBHSNP010000011">
    <property type="protein sequence ID" value="MFC5603170.1"/>
    <property type="molecule type" value="Genomic_DNA"/>
</dbReference>
<sequence>MKKKFMLLTFSLITLVLVSWISTTIVRSGNFKKRDHTSIGAEYFISRDALYFGYDLSWEGIGRPTLKQIDFIKKDGTPITPEDDFLIQPFIEISSDGNTIGVLDEKTVMNEGFINNLLPFEDFQVDGKFRLVLRVEFHGNSIENDISELEITYKKFGITQSKDISFDEGIFTDE</sequence>